<keyword evidence="2" id="KW-0732">Signal</keyword>
<evidence type="ECO:0000256" key="2">
    <source>
        <dbReference type="SAM" id="SignalP"/>
    </source>
</evidence>
<feature type="signal peptide" evidence="2">
    <location>
        <begin position="1"/>
        <end position="17"/>
    </location>
</feature>
<reference evidence="3" key="1">
    <citation type="submission" date="2021-05" db="EMBL/GenBank/DDBJ databases">
        <authorList>
            <person name="Alioto T."/>
            <person name="Alioto T."/>
            <person name="Gomez Garrido J."/>
        </authorList>
    </citation>
    <scope>NUCLEOTIDE SEQUENCE</scope>
</reference>
<proteinExistence type="predicted"/>
<protein>
    <recommendedName>
        <fullName evidence="4">Secreted protein</fullName>
    </recommendedName>
</protein>
<dbReference type="EMBL" id="HBUF01346403">
    <property type="protein sequence ID" value="CAG6709784.1"/>
    <property type="molecule type" value="Transcribed_RNA"/>
</dbReference>
<sequence length="138" mass="15977">MPCGRTIVQMLTLVTHCIVCIDEQRNVGGGISVVRPVTQGTWVRTTQLMTANSIECLLNLRFDRTQLNRGKCDRQRFQKRKSIVPETNFFIYLQGSHKFVIIRFFSEPVGLSAQRPPPSFFALTFFLFFFIPQSFTFF</sequence>
<evidence type="ECO:0000313" key="3">
    <source>
        <dbReference type="EMBL" id="CAG6709784.1"/>
    </source>
</evidence>
<name>A0A8D8UQW5_9HEMI</name>
<feature type="chain" id="PRO_5034591389" description="Secreted protein" evidence="2">
    <location>
        <begin position="18"/>
        <end position="138"/>
    </location>
</feature>
<keyword evidence="1" id="KW-1133">Transmembrane helix</keyword>
<feature type="transmembrane region" description="Helical" evidence="1">
    <location>
        <begin position="118"/>
        <end position="137"/>
    </location>
</feature>
<keyword evidence="1" id="KW-0812">Transmembrane</keyword>
<organism evidence="3">
    <name type="scientific">Cacopsylla melanoneura</name>
    <dbReference type="NCBI Taxonomy" id="428564"/>
    <lineage>
        <taxon>Eukaryota</taxon>
        <taxon>Metazoa</taxon>
        <taxon>Ecdysozoa</taxon>
        <taxon>Arthropoda</taxon>
        <taxon>Hexapoda</taxon>
        <taxon>Insecta</taxon>
        <taxon>Pterygota</taxon>
        <taxon>Neoptera</taxon>
        <taxon>Paraneoptera</taxon>
        <taxon>Hemiptera</taxon>
        <taxon>Sternorrhyncha</taxon>
        <taxon>Psylloidea</taxon>
        <taxon>Psyllidae</taxon>
        <taxon>Psyllinae</taxon>
        <taxon>Cacopsylla</taxon>
    </lineage>
</organism>
<evidence type="ECO:0008006" key="4">
    <source>
        <dbReference type="Google" id="ProtNLM"/>
    </source>
</evidence>
<accession>A0A8D8UQW5</accession>
<dbReference type="AlphaFoldDB" id="A0A8D8UQW5"/>
<evidence type="ECO:0000256" key="1">
    <source>
        <dbReference type="SAM" id="Phobius"/>
    </source>
</evidence>
<keyword evidence="1" id="KW-0472">Membrane</keyword>